<evidence type="ECO:0000313" key="2">
    <source>
        <dbReference type="Proteomes" id="UP001156694"/>
    </source>
</evidence>
<name>A0ABQ5VXN9_9RHOB</name>
<comment type="caution">
    <text evidence="1">The sequence shown here is derived from an EMBL/GenBank/DDBJ whole genome shotgun (WGS) entry which is preliminary data.</text>
</comment>
<sequence length="78" mass="8878">MVVSVSEKREKFVRLAEGRAQSALDAIRKIGNLSNRRAYEYSDADIKKLIKALRDATSEVERKFNSSTENNGDNKFKL</sequence>
<organism evidence="1 2">
    <name type="scientific">Amylibacter marinus</name>
    <dbReference type="NCBI Taxonomy" id="1475483"/>
    <lineage>
        <taxon>Bacteria</taxon>
        <taxon>Pseudomonadati</taxon>
        <taxon>Pseudomonadota</taxon>
        <taxon>Alphaproteobacteria</taxon>
        <taxon>Rhodobacterales</taxon>
        <taxon>Paracoccaceae</taxon>
        <taxon>Amylibacter</taxon>
    </lineage>
</organism>
<accession>A0ABQ5VXN9</accession>
<evidence type="ECO:0000313" key="1">
    <source>
        <dbReference type="EMBL" id="GLQ35991.1"/>
    </source>
</evidence>
<reference evidence="2" key="1">
    <citation type="journal article" date="2019" name="Int. J. Syst. Evol. Microbiol.">
        <title>The Global Catalogue of Microorganisms (GCM) 10K type strain sequencing project: providing services to taxonomists for standard genome sequencing and annotation.</title>
        <authorList>
            <consortium name="The Broad Institute Genomics Platform"/>
            <consortium name="The Broad Institute Genome Sequencing Center for Infectious Disease"/>
            <person name="Wu L."/>
            <person name="Ma J."/>
        </authorList>
    </citation>
    <scope>NUCLEOTIDE SEQUENCE [LARGE SCALE GENOMIC DNA]</scope>
    <source>
        <strain evidence="2">NBRC 110140</strain>
    </source>
</reference>
<gene>
    <name evidence="1" type="ORF">GCM10007939_22750</name>
</gene>
<dbReference type="EMBL" id="BSNN01000008">
    <property type="protein sequence ID" value="GLQ35991.1"/>
    <property type="molecule type" value="Genomic_DNA"/>
</dbReference>
<dbReference type="RefSeq" id="WP_284379287.1">
    <property type="nucleotide sequence ID" value="NZ_BSNN01000008.1"/>
</dbReference>
<dbReference type="Proteomes" id="UP001156694">
    <property type="component" value="Unassembled WGS sequence"/>
</dbReference>
<protein>
    <submittedName>
        <fullName evidence="1">Uncharacterized protein</fullName>
    </submittedName>
</protein>
<keyword evidence="2" id="KW-1185">Reference proteome</keyword>
<proteinExistence type="predicted"/>